<evidence type="ECO:0000313" key="3">
    <source>
        <dbReference type="Proteomes" id="UP000823775"/>
    </source>
</evidence>
<evidence type="ECO:0000256" key="1">
    <source>
        <dbReference type="SAM" id="MobiDB-lite"/>
    </source>
</evidence>
<feature type="compositionally biased region" description="Basic residues" evidence="1">
    <location>
        <begin position="25"/>
        <end position="35"/>
    </location>
</feature>
<keyword evidence="3" id="KW-1185">Reference proteome</keyword>
<proteinExistence type="predicted"/>
<comment type="caution">
    <text evidence="2">The sequence shown here is derived from an EMBL/GenBank/DDBJ whole genome shotgun (WGS) entry which is preliminary data.</text>
</comment>
<organism evidence="2 3">
    <name type="scientific">Datura stramonium</name>
    <name type="common">Jimsonweed</name>
    <name type="synonym">Common thornapple</name>
    <dbReference type="NCBI Taxonomy" id="4076"/>
    <lineage>
        <taxon>Eukaryota</taxon>
        <taxon>Viridiplantae</taxon>
        <taxon>Streptophyta</taxon>
        <taxon>Embryophyta</taxon>
        <taxon>Tracheophyta</taxon>
        <taxon>Spermatophyta</taxon>
        <taxon>Magnoliopsida</taxon>
        <taxon>eudicotyledons</taxon>
        <taxon>Gunneridae</taxon>
        <taxon>Pentapetalae</taxon>
        <taxon>asterids</taxon>
        <taxon>lamiids</taxon>
        <taxon>Solanales</taxon>
        <taxon>Solanaceae</taxon>
        <taxon>Solanoideae</taxon>
        <taxon>Datureae</taxon>
        <taxon>Datura</taxon>
    </lineage>
</organism>
<dbReference type="EMBL" id="JACEIK010004094">
    <property type="protein sequence ID" value="MCD9644161.1"/>
    <property type="molecule type" value="Genomic_DNA"/>
</dbReference>
<feature type="region of interest" description="Disordered" evidence="1">
    <location>
        <begin position="1"/>
        <end position="35"/>
    </location>
</feature>
<sequence length="82" mass="9230">GAASFSELETIEGGLDTGRGELQRREKKHSSTKRHATQEWFESQYADPSCIQNVGVTNPFTIDWHNLTLNGKTLYGNEIFSQ</sequence>
<feature type="non-terminal residue" evidence="2">
    <location>
        <position position="1"/>
    </location>
</feature>
<evidence type="ECO:0000313" key="2">
    <source>
        <dbReference type="EMBL" id="MCD9644161.1"/>
    </source>
</evidence>
<accession>A0ABS8VCS4</accession>
<dbReference type="Proteomes" id="UP000823775">
    <property type="component" value="Unassembled WGS sequence"/>
</dbReference>
<protein>
    <submittedName>
        <fullName evidence="2">Uncharacterized protein</fullName>
    </submittedName>
</protein>
<reference evidence="2 3" key="1">
    <citation type="journal article" date="2021" name="BMC Genomics">
        <title>Datura genome reveals duplications of psychoactive alkaloid biosynthetic genes and high mutation rate following tissue culture.</title>
        <authorList>
            <person name="Rajewski A."/>
            <person name="Carter-House D."/>
            <person name="Stajich J."/>
            <person name="Litt A."/>
        </authorList>
    </citation>
    <scope>NUCLEOTIDE SEQUENCE [LARGE SCALE GENOMIC DNA]</scope>
    <source>
        <strain evidence="2">AR-01</strain>
    </source>
</reference>
<feature type="non-terminal residue" evidence="2">
    <location>
        <position position="82"/>
    </location>
</feature>
<gene>
    <name evidence="2" type="ORF">HAX54_032178</name>
</gene>
<name>A0ABS8VCS4_DATST</name>